<dbReference type="Pfam" id="PF00651">
    <property type="entry name" value="BTB"/>
    <property type="match status" value="1"/>
</dbReference>
<dbReference type="SUPFAM" id="SSF54695">
    <property type="entry name" value="POZ domain"/>
    <property type="match status" value="1"/>
</dbReference>
<organism evidence="2 3">
    <name type="scientific">Lithohypha guttulata</name>
    <dbReference type="NCBI Taxonomy" id="1690604"/>
    <lineage>
        <taxon>Eukaryota</taxon>
        <taxon>Fungi</taxon>
        <taxon>Dikarya</taxon>
        <taxon>Ascomycota</taxon>
        <taxon>Pezizomycotina</taxon>
        <taxon>Eurotiomycetes</taxon>
        <taxon>Chaetothyriomycetidae</taxon>
        <taxon>Chaetothyriales</taxon>
        <taxon>Trichomeriaceae</taxon>
        <taxon>Lithohypha</taxon>
    </lineage>
</organism>
<proteinExistence type="predicted"/>
<dbReference type="PANTHER" id="PTHR47843">
    <property type="entry name" value="BTB DOMAIN-CONTAINING PROTEIN-RELATED"/>
    <property type="match status" value="1"/>
</dbReference>
<comment type="caution">
    <text evidence="2">The sequence shown here is derived from an EMBL/GenBank/DDBJ whole genome shotgun (WGS) entry which is preliminary data.</text>
</comment>
<reference evidence="2 3" key="1">
    <citation type="submission" date="2023-08" db="EMBL/GenBank/DDBJ databases">
        <title>Black Yeasts Isolated from many extreme environments.</title>
        <authorList>
            <person name="Coleine C."/>
            <person name="Stajich J.E."/>
            <person name="Selbmann L."/>
        </authorList>
    </citation>
    <scope>NUCLEOTIDE SEQUENCE [LARGE SCALE GENOMIC DNA]</scope>
    <source>
        <strain evidence="2 3">CCFEE 5885</strain>
    </source>
</reference>
<gene>
    <name evidence="2" type="ORF">LTR24_009409</name>
</gene>
<dbReference type="SMART" id="SM00225">
    <property type="entry name" value="BTB"/>
    <property type="match status" value="1"/>
</dbReference>
<protein>
    <recommendedName>
        <fullName evidence="1">BTB domain-containing protein</fullName>
    </recommendedName>
</protein>
<feature type="domain" description="BTB" evidence="1">
    <location>
        <begin position="28"/>
        <end position="88"/>
    </location>
</feature>
<sequence length="237" mass="26699">MTPLNPYAYGGPEIFQAQKKLLETGTFSDLTIHCGGTVWHVHRAVLAPRCAFFDMVCSGEFAEAESQVVELPEDDPEAVDTMLQYLYTLVVPSLNTSEKARKAFEIADKYDLTNVSVEARRVLLSVFQGIYSPAAGFGVPQATYKPAERLDDYWTWIQQCPGDTTEFREALAKGCATKVSFTTIQEELIKYASENPEFGVLFMRKLEERAMMAEDALIDMYGGHRRLRRHRGLIHDG</sequence>
<dbReference type="Gene3D" id="3.30.710.10">
    <property type="entry name" value="Potassium Channel Kv1.1, Chain A"/>
    <property type="match status" value="1"/>
</dbReference>
<name>A0ABR0JXI9_9EURO</name>
<evidence type="ECO:0000313" key="2">
    <source>
        <dbReference type="EMBL" id="KAK5077710.1"/>
    </source>
</evidence>
<dbReference type="CDD" id="cd18186">
    <property type="entry name" value="BTB_POZ_ZBTB_KLHL-like"/>
    <property type="match status" value="1"/>
</dbReference>
<keyword evidence="3" id="KW-1185">Reference proteome</keyword>
<dbReference type="InterPro" id="IPR011333">
    <property type="entry name" value="SKP1/BTB/POZ_sf"/>
</dbReference>
<dbReference type="PANTHER" id="PTHR47843:SF5">
    <property type="entry name" value="BTB_POZ DOMAIN PROTEIN"/>
    <property type="match status" value="1"/>
</dbReference>
<dbReference type="InterPro" id="IPR000210">
    <property type="entry name" value="BTB/POZ_dom"/>
</dbReference>
<dbReference type="EMBL" id="JAVRRG010000204">
    <property type="protein sequence ID" value="KAK5077710.1"/>
    <property type="molecule type" value="Genomic_DNA"/>
</dbReference>
<evidence type="ECO:0000259" key="1">
    <source>
        <dbReference type="PROSITE" id="PS50097"/>
    </source>
</evidence>
<evidence type="ECO:0000313" key="3">
    <source>
        <dbReference type="Proteomes" id="UP001345013"/>
    </source>
</evidence>
<dbReference type="PROSITE" id="PS50097">
    <property type="entry name" value="BTB"/>
    <property type="match status" value="1"/>
</dbReference>
<accession>A0ABR0JXI9</accession>
<dbReference type="Proteomes" id="UP001345013">
    <property type="component" value="Unassembled WGS sequence"/>
</dbReference>